<dbReference type="GO" id="GO:0009055">
    <property type="term" value="F:electron transfer activity"/>
    <property type="evidence" value="ECO:0007669"/>
    <property type="project" value="UniProtKB-UniRule"/>
</dbReference>
<comment type="caution">
    <text evidence="6">Lacks conserved residue(s) required for the propagation of feature annotation.</text>
</comment>
<dbReference type="GO" id="GO:0010181">
    <property type="term" value="F:FMN binding"/>
    <property type="evidence" value="ECO:0007669"/>
    <property type="project" value="UniProtKB-UniRule"/>
</dbReference>
<keyword evidence="4 6" id="KW-0520">NAD</keyword>
<feature type="binding site" evidence="6">
    <location>
        <begin position="95"/>
        <end position="98"/>
    </location>
    <ligand>
        <name>FMN</name>
        <dbReference type="ChEBI" id="CHEBI:58210"/>
    </ligand>
</feature>
<comment type="catalytic activity">
    <reaction evidence="6">
        <text>2 a quinone + NADH + H(+) = 2 a 1,4-benzosemiquinone + NAD(+)</text>
        <dbReference type="Rhea" id="RHEA:65952"/>
        <dbReference type="ChEBI" id="CHEBI:15378"/>
        <dbReference type="ChEBI" id="CHEBI:57540"/>
        <dbReference type="ChEBI" id="CHEBI:57945"/>
        <dbReference type="ChEBI" id="CHEBI:132124"/>
        <dbReference type="ChEBI" id="CHEBI:134225"/>
    </reaction>
</comment>
<dbReference type="Pfam" id="PF02525">
    <property type="entry name" value="Flavodoxin_2"/>
    <property type="match status" value="1"/>
</dbReference>
<organism evidence="8 9">
    <name type="scientific">Hymenobacter properus</name>
    <dbReference type="NCBI Taxonomy" id="2791026"/>
    <lineage>
        <taxon>Bacteria</taxon>
        <taxon>Pseudomonadati</taxon>
        <taxon>Bacteroidota</taxon>
        <taxon>Cytophagia</taxon>
        <taxon>Cytophagales</taxon>
        <taxon>Hymenobacteraceae</taxon>
        <taxon>Hymenobacter</taxon>
    </lineage>
</organism>
<accession>A0A931FH08</accession>
<dbReference type="InterPro" id="IPR003680">
    <property type="entry name" value="Flavodoxin_fold"/>
</dbReference>
<comment type="function">
    <text evidence="6">Also exhibits azoreductase activity. Catalyzes the reductive cleavage of the azo bond in aromatic azo compounds to the corresponding amines.</text>
</comment>
<dbReference type="EMBL" id="JADQDP010000001">
    <property type="protein sequence ID" value="MBF9140547.1"/>
    <property type="molecule type" value="Genomic_DNA"/>
</dbReference>
<comment type="caution">
    <text evidence="8">The sequence shown here is derived from an EMBL/GenBank/DDBJ whole genome shotgun (WGS) entry which is preliminary data.</text>
</comment>
<reference evidence="8 9" key="1">
    <citation type="submission" date="2020-11" db="EMBL/GenBank/DDBJ databases">
        <authorList>
            <person name="Kim M.K."/>
        </authorList>
    </citation>
    <scope>NUCLEOTIDE SEQUENCE [LARGE SCALE GENOMIC DNA]</scope>
    <source>
        <strain evidence="8 9">BT439</strain>
    </source>
</reference>
<dbReference type="GO" id="GO:0016652">
    <property type="term" value="F:oxidoreductase activity, acting on NAD(P)H as acceptor"/>
    <property type="evidence" value="ECO:0007669"/>
    <property type="project" value="UniProtKB-UniRule"/>
</dbReference>
<evidence type="ECO:0000256" key="1">
    <source>
        <dbReference type="ARBA" id="ARBA00022630"/>
    </source>
</evidence>
<feature type="domain" description="Flavodoxin-like fold" evidence="7">
    <location>
        <begin position="2"/>
        <end position="196"/>
    </location>
</feature>
<keyword evidence="1 6" id="KW-0285">Flavoprotein</keyword>
<keyword evidence="3 6" id="KW-0560">Oxidoreductase</keyword>
<dbReference type="Gene3D" id="3.40.50.360">
    <property type="match status" value="1"/>
</dbReference>
<comment type="similarity">
    <text evidence="6">Belongs to the azoreductase type 1 family.</text>
</comment>
<evidence type="ECO:0000256" key="3">
    <source>
        <dbReference type="ARBA" id="ARBA00023002"/>
    </source>
</evidence>
<comment type="subunit">
    <text evidence="6">Homodimer.</text>
</comment>
<feature type="binding site" evidence="6">
    <location>
        <position position="10"/>
    </location>
    <ligand>
        <name>FMN</name>
        <dbReference type="ChEBI" id="CHEBI:58210"/>
    </ligand>
</feature>
<comment type="cofactor">
    <cofactor evidence="6">
        <name>FMN</name>
        <dbReference type="ChEBI" id="CHEBI:58210"/>
    </cofactor>
    <text evidence="6">Binds 1 FMN per subunit.</text>
</comment>
<dbReference type="EC" id="1.7.1.17" evidence="6"/>
<feature type="binding site" evidence="6">
    <location>
        <begin position="15"/>
        <end position="17"/>
    </location>
    <ligand>
        <name>FMN</name>
        <dbReference type="ChEBI" id="CHEBI:58210"/>
    </ligand>
</feature>
<evidence type="ECO:0000313" key="8">
    <source>
        <dbReference type="EMBL" id="MBF9140547.1"/>
    </source>
</evidence>
<dbReference type="HAMAP" id="MF_01216">
    <property type="entry name" value="Azoreductase_type1"/>
    <property type="match status" value="1"/>
</dbReference>
<evidence type="ECO:0000256" key="4">
    <source>
        <dbReference type="ARBA" id="ARBA00023027"/>
    </source>
</evidence>
<evidence type="ECO:0000259" key="7">
    <source>
        <dbReference type="Pfam" id="PF02525"/>
    </source>
</evidence>
<keyword evidence="2 6" id="KW-0288">FMN</keyword>
<evidence type="ECO:0000256" key="5">
    <source>
        <dbReference type="ARBA" id="ARBA00048542"/>
    </source>
</evidence>
<evidence type="ECO:0000313" key="9">
    <source>
        <dbReference type="Proteomes" id="UP000645610"/>
    </source>
</evidence>
<dbReference type="PANTHER" id="PTHR43741:SF4">
    <property type="entry name" value="FMN-DEPENDENT NADH:QUINONE OXIDOREDUCTASE"/>
    <property type="match status" value="1"/>
</dbReference>
<dbReference type="EC" id="1.6.5.-" evidence="6"/>
<comment type="function">
    <text evidence="6">Quinone reductase that provides resistance to thiol-specific stress caused by electrophilic quinones.</text>
</comment>
<dbReference type="GO" id="GO:0016655">
    <property type="term" value="F:oxidoreductase activity, acting on NAD(P)H, quinone or similar compound as acceptor"/>
    <property type="evidence" value="ECO:0007669"/>
    <property type="project" value="InterPro"/>
</dbReference>
<dbReference type="AlphaFoldDB" id="A0A931FH08"/>
<dbReference type="Proteomes" id="UP000645610">
    <property type="component" value="Unassembled WGS sequence"/>
</dbReference>
<dbReference type="InterPro" id="IPR050104">
    <property type="entry name" value="FMN-dep_NADH:Q_OxRdtase_AzoR1"/>
</dbReference>
<evidence type="ECO:0000256" key="6">
    <source>
        <dbReference type="HAMAP-Rule" id="MF_01216"/>
    </source>
</evidence>
<keyword evidence="9" id="KW-1185">Reference proteome</keyword>
<protein>
    <recommendedName>
        <fullName evidence="6">FMN dependent NADH:quinone oxidoreductase</fullName>
        <ecNumber evidence="6">1.6.5.-</ecNumber>
    </recommendedName>
    <alternativeName>
        <fullName evidence="6">Azo-dye reductase</fullName>
    </alternativeName>
    <alternativeName>
        <fullName evidence="6">FMN-dependent NADH-azo compound oxidoreductase</fullName>
    </alternativeName>
    <alternativeName>
        <fullName evidence="6">FMN-dependent NADH-azoreductase</fullName>
        <ecNumber evidence="6">1.7.1.17</ecNumber>
    </alternativeName>
</protein>
<gene>
    <name evidence="6" type="primary">azoR</name>
    <name evidence="8" type="ORF">I2I01_02815</name>
</gene>
<dbReference type="PANTHER" id="PTHR43741">
    <property type="entry name" value="FMN-DEPENDENT NADH-AZOREDUCTASE 1"/>
    <property type="match status" value="1"/>
</dbReference>
<evidence type="ECO:0000256" key="2">
    <source>
        <dbReference type="ARBA" id="ARBA00022643"/>
    </source>
</evidence>
<name>A0A931FH08_9BACT</name>
<dbReference type="InterPro" id="IPR029039">
    <property type="entry name" value="Flavoprotein-like_sf"/>
</dbReference>
<comment type="catalytic activity">
    <reaction evidence="5">
        <text>N,N-dimethyl-1,4-phenylenediamine + anthranilate + 2 NAD(+) = 2-(4-dimethylaminophenyl)diazenylbenzoate + 2 NADH + 2 H(+)</text>
        <dbReference type="Rhea" id="RHEA:55872"/>
        <dbReference type="ChEBI" id="CHEBI:15378"/>
        <dbReference type="ChEBI" id="CHEBI:15783"/>
        <dbReference type="ChEBI" id="CHEBI:16567"/>
        <dbReference type="ChEBI" id="CHEBI:57540"/>
        <dbReference type="ChEBI" id="CHEBI:57945"/>
        <dbReference type="ChEBI" id="CHEBI:71579"/>
        <dbReference type="EC" id="1.7.1.17"/>
    </reaction>
    <physiologicalReaction direction="right-to-left" evidence="5">
        <dbReference type="Rhea" id="RHEA:55874"/>
    </physiologicalReaction>
</comment>
<dbReference type="InterPro" id="IPR023048">
    <property type="entry name" value="NADH:quinone_OxRdtase_FMN_depd"/>
</dbReference>
<sequence>MMHILHIISSPRSNSYSARLGHQIVAKLLAAHPGSTVHERNLSNHPLPHLEEVFVQGIFTPAEARTPGQATAVQHSDEVIDEVLAADVLVIGSPMYNFSISSSLKAWLDHVVRAGVTFKYGPNGPQGLLTGKKVYLALASGGVYSGGSPMAAYDFMAPYLKPVLGFIGLTDVEVVRVEGTSIPDLEPTALAKAVDSVAV</sequence>
<dbReference type="SUPFAM" id="SSF52218">
    <property type="entry name" value="Flavoproteins"/>
    <property type="match status" value="1"/>
</dbReference>
<proteinExistence type="inferred from homology"/>